<feature type="compositionally biased region" description="Acidic residues" evidence="2">
    <location>
        <begin position="614"/>
        <end position="625"/>
    </location>
</feature>
<feature type="region of interest" description="Disordered" evidence="2">
    <location>
        <begin position="229"/>
        <end position="418"/>
    </location>
</feature>
<feature type="compositionally biased region" description="Polar residues" evidence="2">
    <location>
        <begin position="707"/>
        <end position="721"/>
    </location>
</feature>
<sequence>MPLSNSDGIDELFSEPDDHDDTHHHHSETSNDSPSPWLDNPEPKSELYPDLTARLKCFTNRRRKMNKGEGKWPYRLYPPDPTKILFFEFRGYGPPPKDIGNPGDIYVDLTPSPGPNLCIYLHDKEAWVRNYWNLDPNITEFPLHWHPLLNDRFLWGTEASGFMWFTGDKLRQEGCHRVLEDHDPSSMIAAALKYDFCGDPWVIEMTEDNLSRKKEEEARRTRRRRRWLADPKNNVPLSPEQLREQEERRERRRKLDEESRKKMEDRDRQRVHRRSLKGEPSSAATRAALEQYRRDGLPVPCRRTRKRKRRGSDASGGRLSSGDENEDEPCYIPRSMLKRKRGPTPGEDNAQPVPQRRQRSRTVPEAEKPSTSKPPQKARSRTSLPSTSGSQPVASSSQLPPTTPTRHVHTPPISGMYLKPMTPVRLLSSSPMVFMASREDESDNDDADSSHAPTCPDMDGSQLGEDFDIELKEREREREVEDHWSSRHVSEVDDDHGHHRPEGERYQLLMNGPPQPILEADAETTTGAMGEDAAHQESVMAEAELQTEITEDVSTDGDDERIGVEVEHVEKALLQNENNAENAENEEEEDEVDGRSQEAQAMTQNTDRGPSFEEQGDNAYDEDASTVEKSAAQEEYVDSPLDVEDERIRETGERVSQQEEEKDKMGIEMDDMQRHIPEGESHWIQRDADETDEEPEENVGVALDPSHGTNSLIFPRRSQSTEAEKKDKTDDVLEEDSHGDNGRQQVIAEDQETQTSPSHDAEEMDAEVEEPTLVEQHLNISDSASPEAEPTSEDEDAQVRSPSPPRPSTEDVLPGPMEDFDSVLQKAKDVHDFLSRWNPDIVRERDTLRARVADLSMALEKEKAAHCATQLHLGLARSAARASDDTIRQKSHQANALRQSLASQMELAQNQRQEADAQRERADNCVRSLGDVTRQRDELSASLIEAQQVITRLSASLTEEQEHLERAQALIREKDAKINGALQVAEKLHKTLFGLGKPEGEDNGRIQHP</sequence>
<dbReference type="OrthoDB" id="3067611at2759"/>
<name>A0A369K318_HYPMA</name>
<protein>
    <submittedName>
        <fullName evidence="3">Uncharacterized protein</fullName>
    </submittedName>
</protein>
<feature type="region of interest" description="Disordered" evidence="2">
    <location>
        <begin position="430"/>
        <end position="558"/>
    </location>
</feature>
<proteinExistence type="predicted"/>
<evidence type="ECO:0000313" key="4">
    <source>
        <dbReference type="Proteomes" id="UP000076154"/>
    </source>
</evidence>
<feature type="compositionally biased region" description="Polar residues" evidence="2">
    <location>
        <begin position="597"/>
        <end position="608"/>
    </location>
</feature>
<feature type="compositionally biased region" description="Acidic residues" evidence="2">
    <location>
        <begin position="8"/>
        <end position="19"/>
    </location>
</feature>
<feature type="coiled-coil region" evidence="1">
    <location>
        <begin position="894"/>
        <end position="925"/>
    </location>
</feature>
<feature type="coiled-coil region" evidence="1">
    <location>
        <begin position="950"/>
        <end position="977"/>
    </location>
</feature>
<feature type="compositionally biased region" description="Acidic residues" evidence="2">
    <location>
        <begin position="583"/>
        <end position="592"/>
    </location>
</feature>
<evidence type="ECO:0000256" key="1">
    <source>
        <dbReference type="SAM" id="Coils"/>
    </source>
</evidence>
<keyword evidence="4" id="KW-1185">Reference proteome</keyword>
<feature type="compositionally biased region" description="Basic and acidic residues" evidence="2">
    <location>
        <begin position="722"/>
        <end position="741"/>
    </location>
</feature>
<feature type="compositionally biased region" description="Basic and acidic residues" evidence="2">
    <location>
        <begin position="241"/>
        <end position="268"/>
    </location>
</feature>
<feature type="compositionally biased region" description="Acidic residues" evidence="2">
    <location>
        <begin position="635"/>
        <end position="645"/>
    </location>
</feature>
<feature type="region of interest" description="Disordered" evidence="2">
    <location>
        <begin position="1"/>
        <end position="46"/>
    </location>
</feature>
<accession>A0A369K318</accession>
<organism evidence="3 4">
    <name type="scientific">Hypsizygus marmoreus</name>
    <name type="common">White beech mushroom</name>
    <name type="synonym">Agaricus marmoreus</name>
    <dbReference type="NCBI Taxonomy" id="39966"/>
    <lineage>
        <taxon>Eukaryota</taxon>
        <taxon>Fungi</taxon>
        <taxon>Dikarya</taxon>
        <taxon>Basidiomycota</taxon>
        <taxon>Agaricomycotina</taxon>
        <taxon>Agaricomycetes</taxon>
        <taxon>Agaricomycetidae</taxon>
        <taxon>Agaricales</taxon>
        <taxon>Tricholomatineae</taxon>
        <taxon>Lyophyllaceae</taxon>
        <taxon>Hypsizygus</taxon>
    </lineage>
</organism>
<dbReference type="AlphaFoldDB" id="A0A369K318"/>
<evidence type="ECO:0000256" key="2">
    <source>
        <dbReference type="SAM" id="MobiDB-lite"/>
    </source>
</evidence>
<dbReference type="InParanoid" id="A0A369K318"/>
<dbReference type="Proteomes" id="UP000076154">
    <property type="component" value="Unassembled WGS sequence"/>
</dbReference>
<dbReference type="EMBL" id="LUEZ02000040">
    <property type="protein sequence ID" value="RDB26243.1"/>
    <property type="molecule type" value="Genomic_DNA"/>
</dbReference>
<comment type="caution">
    <text evidence="3">The sequence shown here is derived from an EMBL/GenBank/DDBJ whole genome shotgun (WGS) entry which is preliminary data.</text>
</comment>
<feature type="compositionally biased region" description="Basic and acidic residues" evidence="2">
    <location>
        <begin position="20"/>
        <end position="29"/>
    </location>
</feature>
<feature type="compositionally biased region" description="Polar residues" evidence="2">
    <location>
        <begin position="381"/>
        <end position="399"/>
    </location>
</feature>
<feature type="compositionally biased region" description="Acidic residues" evidence="2">
    <location>
        <begin position="549"/>
        <end position="558"/>
    </location>
</feature>
<gene>
    <name evidence="3" type="ORF">Hypma_006335</name>
</gene>
<keyword evidence="1" id="KW-0175">Coiled coil</keyword>
<feature type="compositionally biased region" description="Acidic residues" evidence="2">
    <location>
        <begin position="762"/>
        <end position="772"/>
    </location>
</feature>
<reference evidence="3" key="1">
    <citation type="submission" date="2018-04" db="EMBL/GenBank/DDBJ databases">
        <title>Whole genome sequencing of Hypsizygus marmoreus.</title>
        <authorList>
            <person name="Choi I.-G."/>
            <person name="Min B."/>
            <person name="Kim J.-G."/>
            <person name="Kim S."/>
            <person name="Oh Y.-L."/>
            <person name="Kong W.-S."/>
            <person name="Park H."/>
            <person name="Jeong J."/>
            <person name="Song E.-S."/>
        </authorList>
    </citation>
    <scope>NUCLEOTIDE SEQUENCE [LARGE SCALE GENOMIC DNA]</scope>
    <source>
        <strain evidence="3">51987-8</strain>
    </source>
</reference>
<evidence type="ECO:0000313" key="3">
    <source>
        <dbReference type="EMBL" id="RDB26243.1"/>
    </source>
</evidence>
<feature type="compositionally biased region" description="Basic and acidic residues" evidence="2">
    <location>
        <begin position="469"/>
        <end position="505"/>
    </location>
</feature>
<feature type="compositionally biased region" description="Basic and acidic residues" evidence="2">
    <location>
        <begin position="646"/>
        <end position="688"/>
    </location>
</feature>
<feature type="region of interest" description="Disordered" evidence="2">
    <location>
        <begin position="573"/>
        <end position="817"/>
    </location>
</feature>